<protein>
    <submittedName>
        <fullName evidence="4">Uncharacterized protein LOC109470151</fullName>
    </submittedName>
</protein>
<reference evidence="4" key="1">
    <citation type="submission" date="2025-08" db="UniProtKB">
        <authorList>
            <consortium name="RefSeq"/>
        </authorList>
    </citation>
    <scope>IDENTIFICATION</scope>
    <source>
        <tissue evidence="4">Gonad</tissue>
    </source>
</reference>
<name>A0A6P4Z4I0_BRABE</name>
<gene>
    <name evidence="4" type="primary">LOC109470151</name>
</gene>
<feature type="compositionally biased region" description="Basic and acidic residues" evidence="1">
    <location>
        <begin position="668"/>
        <end position="677"/>
    </location>
</feature>
<evidence type="ECO:0000313" key="4">
    <source>
        <dbReference type="RefSeq" id="XP_019624491.1"/>
    </source>
</evidence>
<dbReference type="Pfam" id="PF20700">
    <property type="entry name" value="Mutator"/>
    <property type="match status" value="1"/>
</dbReference>
<proteinExistence type="predicted"/>
<dbReference type="InterPro" id="IPR049012">
    <property type="entry name" value="Mutator_transp_dom"/>
</dbReference>
<evidence type="ECO:0000256" key="1">
    <source>
        <dbReference type="SAM" id="MobiDB-lite"/>
    </source>
</evidence>
<dbReference type="KEGG" id="bbel:109470151"/>
<dbReference type="Proteomes" id="UP000515135">
    <property type="component" value="Unplaced"/>
</dbReference>
<feature type="domain" description="Mutator-like transposase" evidence="2">
    <location>
        <begin position="115"/>
        <end position="496"/>
    </location>
</feature>
<dbReference type="AlphaFoldDB" id="A0A6P4Z4I0"/>
<sequence length="677" mass="75071">MGRVSGRRAVKARNRRPQTFLPGNTPWNKGLVAEGGHTDAGVSPTEDGEPTVRGGQTSSTPSTSTIDLKKRLDEKTYSMLHRRGDHILLPCLRKRTKRVDYTEPKRPYTNNKVLGNRIVNMDKLAELVNLFIAGHRKANGRCKGECRFLKNLESKLGLGVKEALSCKACGYKTTATELFQRADTRRPGARGPLAVKLNIQAVTPGVKDRYGPTALKPLFASLDIPDPGRTTMQKKMTEASEVYADLNKAQMEQNCATLAEVKRHRIEAGLSETSTIITESDAAYNNPPKGRSRGQPGTQAECPTFEKETGQDMLLALTTTSQHCKVCENRRRRGLPTGPGSHRNCTQTFDRTKKMGAAEYEMAKKNTEAVLKCSGLAAGTHCTDNDSKNIKGVNDALREAGLPPAEKQDCILHHKRNHRARVFPLDLEVFQGGNATQEDRKQRSRRVGHYIVDRCDTALRRVRKLHRDCDTDFFDEVDRCIRPTLLNCIAGDHSECTYETACPEHSLEQHPAPDIPAGGNLALTKGDRDVLQALVDYRLAPETVKRQKGLMTTNKSESFHKRVTKACPKSMNFPTNYHGRVNAAGLADSIGSGAAIRRANEMMGASHSDGSPGAAGLEAIDREEKYHQDRKKTWKYKNRRYKLGKAKAHAKVTKSGEGYSTDCMHPMVRSDHSYTKN</sequence>
<feature type="region of interest" description="Disordered" evidence="1">
    <location>
        <begin position="1"/>
        <end position="65"/>
    </location>
</feature>
<evidence type="ECO:0000313" key="3">
    <source>
        <dbReference type="Proteomes" id="UP000515135"/>
    </source>
</evidence>
<dbReference type="OrthoDB" id="10591008at2759"/>
<feature type="compositionally biased region" description="Basic residues" evidence="1">
    <location>
        <begin position="1"/>
        <end position="16"/>
    </location>
</feature>
<feature type="region of interest" description="Disordered" evidence="1">
    <location>
        <begin position="654"/>
        <end position="677"/>
    </location>
</feature>
<accession>A0A6P4Z4I0</accession>
<feature type="region of interest" description="Disordered" evidence="1">
    <location>
        <begin position="281"/>
        <end position="301"/>
    </location>
</feature>
<evidence type="ECO:0000259" key="2">
    <source>
        <dbReference type="Pfam" id="PF20700"/>
    </source>
</evidence>
<keyword evidence="3" id="KW-1185">Reference proteome</keyword>
<dbReference type="GeneID" id="109470151"/>
<dbReference type="RefSeq" id="XP_019624491.1">
    <property type="nucleotide sequence ID" value="XM_019768932.1"/>
</dbReference>
<organism evidence="3 4">
    <name type="scientific">Branchiostoma belcheri</name>
    <name type="common">Amphioxus</name>
    <dbReference type="NCBI Taxonomy" id="7741"/>
    <lineage>
        <taxon>Eukaryota</taxon>
        <taxon>Metazoa</taxon>
        <taxon>Chordata</taxon>
        <taxon>Cephalochordata</taxon>
        <taxon>Leptocardii</taxon>
        <taxon>Amphioxiformes</taxon>
        <taxon>Branchiostomatidae</taxon>
        <taxon>Branchiostoma</taxon>
    </lineage>
</organism>